<keyword evidence="2" id="KW-0805">Transcription regulation</keyword>
<feature type="domain" description="RNA polymerase sigma factor 70 region 4 type 2" evidence="7">
    <location>
        <begin position="127"/>
        <end position="181"/>
    </location>
</feature>
<evidence type="ECO:0000256" key="4">
    <source>
        <dbReference type="ARBA" id="ARBA00023125"/>
    </source>
</evidence>
<dbReference type="SUPFAM" id="SSF88946">
    <property type="entry name" value="Sigma2 domain of RNA polymerase sigma factors"/>
    <property type="match status" value="1"/>
</dbReference>
<dbReference type="GO" id="GO:0006352">
    <property type="term" value="P:DNA-templated transcription initiation"/>
    <property type="evidence" value="ECO:0007669"/>
    <property type="project" value="InterPro"/>
</dbReference>
<dbReference type="Gene3D" id="1.10.10.10">
    <property type="entry name" value="Winged helix-like DNA-binding domain superfamily/Winged helix DNA-binding domain"/>
    <property type="match status" value="1"/>
</dbReference>
<reference evidence="8" key="2">
    <citation type="submission" date="2020-09" db="EMBL/GenBank/DDBJ databases">
        <authorList>
            <person name="Sun Q."/>
            <person name="Ohkuma M."/>
        </authorList>
    </citation>
    <scope>NUCLEOTIDE SEQUENCE</scope>
    <source>
        <strain evidence="8">JCM 13064</strain>
    </source>
</reference>
<evidence type="ECO:0000256" key="3">
    <source>
        <dbReference type="ARBA" id="ARBA00023082"/>
    </source>
</evidence>
<dbReference type="Gene3D" id="1.10.1740.10">
    <property type="match status" value="1"/>
</dbReference>
<dbReference type="EMBL" id="BMNT01000043">
    <property type="protein sequence ID" value="GGL12237.1"/>
    <property type="molecule type" value="Genomic_DNA"/>
</dbReference>
<gene>
    <name evidence="8" type="ORF">GCM10007964_62870</name>
</gene>
<dbReference type="Pfam" id="PF04542">
    <property type="entry name" value="Sigma70_r2"/>
    <property type="match status" value="1"/>
</dbReference>
<dbReference type="CDD" id="cd06171">
    <property type="entry name" value="Sigma70_r4"/>
    <property type="match status" value="1"/>
</dbReference>
<evidence type="ECO:0000259" key="7">
    <source>
        <dbReference type="Pfam" id="PF08281"/>
    </source>
</evidence>
<dbReference type="Proteomes" id="UP000645217">
    <property type="component" value="Unassembled WGS sequence"/>
</dbReference>
<dbReference type="InterPro" id="IPR013325">
    <property type="entry name" value="RNA_pol_sigma_r2"/>
</dbReference>
<evidence type="ECO:0000313" key="8">
    <source>
        <dbReference type="EMBL" id="GGL12237.1"/>
    </source>
</evidence>
<organism evidence="8 9">
    <name type="scientific">Sphaerisporangium melleum</name>
    <dbReference type="NCBI Taxonomy" id="321316"/>
    <lineage>
        <taxon>Bacteria</taxon>
        <taxon>Bacillati</taxon>
        <taxon>Actinomycetota</taxon>
        <taxon>Actinomycetes</taxon>
        <taxon>Streptosporangiales</taxon>
        <taxon>Streptosporangiaceae</taxon>
        <taxon>Sphaerisporangium</taxon>
    </lineage>
</organism>
<keyword evidence="5" id="KW-0804">Transcription</keyword>
<dbReference type="GO" id="GO:0003677">
    <property type="term" value="F:DNA binding"/>
    <property type="evidence" value="ECO:0007669"/>
    <property type="project" value="UniProtKB-KW"/>
</dbReference>
<accession>A0A917VTC8</accession>
<evidence type="ECO:0000256" key="2">
    <source>
        <dbReference type="ARBA" id="ARBA00023015"/>
    </source>
</evidence>
<dbReference type="GO" id="GO:0016987">
    <property type="term" value="F:sigma factor activity"/>
    <property type="evidence" value="ECO:0007669"/>
    <property type="project" value="UniProtKB-KW"/>
</dbReference>
<dbReference type="AlphaFoldDB" id="A0A917VTC8"/>
<sequence>MVREMMGHPQDPVDDVPLTRAAQGGDVAALGLLLERHRAGMRGVALSILGPGPDVDDVMQDAAVTALRRIGDVRDPRAAGPWLRMIVRNRCRDLLRAARLTEPVAESSLRDIADGPGELLERHAMRDWIWEAIEELSPALRLPLVLRHFTEGVTGYEHIARVCGVPVGTVRSRLAQARAKLAATLEATAAGAHSDARLRTAASWEEARHTLSAAVAGDFGKVLKEDWSPEIALMSGATRMGDAALLERGMDDDLAAGVRQRPVNVAAGRSLAVWEMDIVNPADDPDHCPPSVAWIMTLSGGRVTHLRLFHPVPLRTAVVPPELHGIWPQ</sequence>
<dbReference type="PANTHER" id="PTHR43133">
    <property type="entry name" value="RNA POLYMERASE ECF-TYPE SIGMA FACTO"/>
    <property type="match status" value="1"/>
</dbReference>
<comment type="caution">
    <text evidence="8">The sequence shown here is derived from an EMBL/GenBank/DDBJ whole genome shotgun (WGS) entry which is preliminary data.</text>
</comment>
<dbReference type="NCBIfam" id="TIGR02937">
    <property type="entry name" value="sigma70-ECF"/>
    <property type="match status" value="1"/>
</dbReference>
<keyword evidence="8" id="KW-0240">DNA-directed RNA polymerase</keyword>
<protein>
    <submittedName>
        <fullName evidence="8">DNA-directed RNA polymerase sigma-70 factor</fullName>
    </submittedName>
</protein>
<dbReference type="PANTHER" id="PTHR43133:SF8">
    <property type="entry name" value="RNA POLYMERASE SIGMA FACTOR HI_1459-RELATED"/>
    <property type="match status" value="1"/>
</dbReference>
<name>A0A917VTC8_9ACTN</name>
<feature type="domain" description="RNA polymerase sigma-70 region 2" evidence="6">
    <location>
        <begin position="33"/>
        <end position="99"/>
    </location>
</feature>
<reference evidence="8" key="1">
    <citation type="journal article" date="2014" name="Int. J. Syst. Evol. Microbiol.">
        <title>Complete genome sequence of Corynebacterium casei LMG S-19264T (=DSM 44701T), isolated from a smear-ripened cheese.</title>
        <authorList>
            <consortium name="US DOE Joint Genome Institute (JGI-PGF)"/>
            <person name="Walter F."/>
            <person name="Albersmeier A."/>
            <person name="Kalinowski J."/>
            <person name="Ruckert C."/>
        </authorList>
    </citation>
    <scope>NUCLEOTIDE SEQUENCE</scope>
    <source>
        <strain evidence="8">JCM 13064</strain>
    </source>
</reference>
<keyword evidence="3" id="KW-0731">Sigma factor</keyword>
<dbReference type="InterPro" id="IPR036388">
    <property type="entry name" value="WH-like_DNA-bd_sf"/>
</dbReference>
<dbReference type="SUPFAM" id="SSF88659">
    <property type="entry name" value="Sigma3 and sigma4 domains of RNA polymerase sigma factors"/>
    <property type="match status" value="1"/>
</dbReference>
<keyword evidence="4" id="KW-0238">DNA-binding</keyword>
<comment type="similarity">
    <text evidence="1">Belongs to the sigma-70 factor family. ECF subfamily.</text>
</comment>
<dbReference type="InterPro" id="IPR039425">
    <property type="entry name" value="RNA_pol_sigma-70-like"/>
</dbReference>
<dbReference type="InterPro" id="IPR013324">
    <property type="entry name" value="RNA_pol_sigma_r3/r4-like"/>
</dbReference>
<dbReference type="Pfam" id="PF08281">
    <property type="entry name" value="Sigma70_r4_2"/>
    <property type="match status" value="1"/>
</dbReference>
<dbReference type="InterPro" id="IPR014284">
    <property type="entry name" value="RNA_pol_sigma-70_dom"/>
</dbReference>
<evidence type="ECO:0000256" key="5">
    <source>
        <dbReference type="ARBA" id="ARBA00023163"/>
    </source>
</evidence>
<dbReference type="InterPro" id="IPR013249">
    <property type="entry name" value="RNA_pol_sigma70_r4_t2"/>
</dbReference>
<evidence type="ECO:0000259" key="6">
    <source>
        <dbReference type="Pfam" id="PF04542"/>
    </source>
</evidence>
<evidence type="ECO:0000313" key="9">
    <source>
        <dbReference type="Proteomes" id="UP000645217"/>
    </source>
</evidence>
<dbReference type="InterPro" id="IPR007627">
    <property type="entry name" value="RNA_pol_sigma70_r2"/>
</dbReference>
<dbReference type="GO" id="GO:0000428">
    <property type="term" value="C:DNA-directed RNA polymerase complex"/>
    <property type="evidence" value="ECO:0007669"/>
    <property type="project" value="UniProtKB-KW"/>
</dbReference>
<evidence type="ECO:0000256" key="1">
    <source>
        <dbReference type="ARBA" id="ARBA00010641"/>
    </source>
</evidence>
<keyword evidence="9" id="KW-1185">Reference proteome</keyword>
<proteinExistence type="inferred from homology"/>